<keyword evidence="2" id="KW-0645">Protease</keyword>
<keyword evidence="2" id="KW-0482">Metalloprotease</keyword>
<feature type="domain" description="Peptidase M12A" evidence="4">
    <location>
        <begin position="108"/>
        <end position="297"/>
    </location>
</feature>
<dbReference type="GO" id="GO:0008270">
    <property type="term" value="F:zinc ion binding"/>
    <property type="evidence" value="ECO:0007669"/>
    <property type="project" value="InterPro"/>
</dbReference>
<dbReference type="PRINTS" id="PR00480">
    <property type="entry name" value="ASTACIN"/>
</dbReference>
<dbReference type="Gene3D" id="3.40.390.10">
    <property type="entry name" value="Collagenase (Catalytic Domain)"/>
    <property type="match status" value="1"/>
</dbReference>
<keyword evidence="2" id="KW-0479">Metal-binding</keyword>
<evidence type="ECO:0000313" key="6">
    <source>
        <dbReference type="Proteomes" id="UP001487740"/>
    </source>
</evidence>
<keyword evidence="2" id="KW-0732">Signal</keyword>
<keyword evidence="2" id="KW-0862">Zinc</keyword>
<reference evidence="5 6" key="1">
    <citation type="submission" date="2023-03" db="EMBL/GenBank/DDBJ databases">
        <title>High-quality genome of Scylla paramamosain provides insights in environmental adaptation.</title>
        <authorList>
            <person name="Zhang L."/>
        </authorList>
    </citation>
    <scope>NUCLEOTIDE SEQUENCE [LARGE SCALE GENOMIC DNA]</scope>
    <source>
        <strain evidence="5">LZ_2023a</strain>
        <tissue evidence="5">Muscle</tissue>
    </source>
</reference>
<feature type="signal peptide" evidence="2">
    <location>
        <begin position="1"/>
        <end position="22"/>
    </location>
</feature>
<dbReference type="AlphaFoldDB" id="A0AAW0UH13"/>
<dbReference type="CDD" id="cd04280">
    <property type="entry name" value="ZnMc_astacin_like"/>
    <property type="match status" value="1"/>
</dbReference>
<organism evidence="5 6">
    <name type="scientific">Scylla paramamosain</name>
    <name type="common">Mud crab</name>
    <dbReference type="NCBI Taxonomy" id="85552"/>
    <lineage>
        <taxon>Eukaryota</taxon>
        <taxon>Metazoa</taxon>
        <taxon>Ecdysozoa</taxon>
        <taxon>Arthropoda</taxon>
        <taxon>Crustacea</taxon>
        <taxon>Multicrustacea</taxon>
        <taxon>Malacostraca</taxon>
        <taxon>Eumalacostraca</taxon>
        <taxon>Eucarida</taxon>
        <taxon>Decapoda</taxon>
        <taxon>Pleocyemata</taxon>
        <taxon>Brachyura</taxon>
        <taxon>Eubrachyura</taxon>
        <taxon>Portunoidea</taxon>
        <taxon>Portunidae</taxon>
        <taxon>Portuninae</taxon>
        <taxon>Scylla</taxon>
    </lineage>
</organism>
<dbReference type="PANTHER" id="PTHR10127:SF859">
    <property type="entry name" value="METALLOENDOPEPTIDASE"/>
    <property type="match status" value="1"/>
</dbReference>
<evidence type="ECO:0000259" key="4">
    <source>
        <dbReference type="PROSITE" id="PS51864"/>
    </source>
</evidence>
<feature type="active site" evidence="1">
    <location>
        <position position="196"/>
    </location>
</feature>
<feature type="chain" id="PRO_5043087485" description="Metalloendopeptidase" evidence="2">
    <location>
        <begin position="23"/>
        <end position="315"/>
    </location>
</feature>
<dbReference type="EMBL" id="JARAKH010000012">
    <property type="protein sequence ID" value="KAK8398786.1"/>
    <property type="molecule type" value="Genomic_DNA"/>
</dbReference>
<protein>
    <recommendedName>
        <fullName evidence="2">Metalloendopeptidase</fullName>
        <ecNumber evidence="2">3.4.24.-</ecNumber>
    </recommendedName>
</protein>
<evidence type="ECO:0000313" key="5">
    <source>
        <dbReference type="EMBL" id="KAK8398786.1"/>
    </source>
</evidence>
<comment type="cofactor">
    <cofactor evidence="2">
        <name>Zn(2+)</name>
        <dbReference type="ChEBI" id="CHEBI:29105"/>
    </cofactor>
    <text evidence="2">Binds 1 zinc ion per subunit.</text>
</comment>
<keyword evidence="2" id="KW-0378">Hydrolase</keyword>
<evidence type="ECO:0000256" key="2">
    <source>
        <dbReference type="RuleBase" id="RU361183"/>
    </source>
</evidence>
<dbReference type="SUPFAM" id="SSF55486">
    <property type="entry name" value="Metalloproteases ('zincins'), catalytic domain"/>
    <property type="match status" value="1"/>
</dbReference>
<dbReference type="GO" id="GO:0004222">
    <property type="term" value="F:metalloendopeptidase activity"/>
    <property type="evidence" value="ECO:0007669"/>
    <property type="project" value="UniProtKB-UniRule"/>
</dbReference>
<evidence type="ECO:0000256" key="1">
    <source>
        <dbReference type="PROSITE-ProRule" id="PRU01211"/>
    </source>
</evidence>
<dbReference type="InterPro" id="IPR006026">
    <property type="entry name" value="Peptidase_Metallo"/>
</dbReference>
<dbReference type="InterPro" id="IPR024079">
    <property type="entry name" value="MetalloPept_cat_dom_sf"/>
</dbReference>
<dbReference type="InterPro" id="IPR034035">
    <property type="entry name" value="Astacin-like_dom"/>
</dbReference>
<sequence length="315" mass="35704">MGRRAVAAAAVTVVWCAATVMCRVLLTDTPAARTPRDAHAWHSNILSGGRREDRQEGQRGDHLAPYQADNTPDDLYESAVGEAEAERTLLREWTQDPEVTPGLFQGDIVMTSYDLLSMSTRVAINWNNELYGTSERKMIMLAFHSLDFLTCIKFVPWDQVTKDYLLIWPMEKPKGCWSFVGKRGGQQVVSLQAPDEHSKRCFISLGKARPDRDDHIDIIAENIIPDYIGNFKKQSADNATFPFSYDYNSVMHYGSNFFSYNLNKPTIIPKVKGAKIGQRIMISKLDCLKLNELYGCLDNPFDKEKYTAMCTYLGY</sequence>
<keyword evidence="6" id="KW-1185">Reference proteome</keyword>
<dbReference type="InterPro" id="IPR001506">
    <property type="entry name" value="Peptidase_M12A"/>
</dbReference>
<accession>A0AAW0UH13</accession>
<comment type="caution">
    <text evidence="1">Lacks conserved residue(s) required for the propagation of feature annotation.</text>
</comment>
<comment type="caution">
    <text evidence="5">The sequence shown here is derived from an EMBL/GenBank/DDBJ whole genome shotgun (WGS) entry which is preliminary data.</text>
</comment>
<dbReference type="PANTHER" id="PTHR10127">
    <property type="entry name" value="DISCOIDIN, CUB, EGF, LAMININ , AND ZINC METALLOPROTEASE DOMAIN CONTAINING"/>
    <property type="match status" value="1"/>
</dbReference>
<gene>
    <name evidence="5" type="ORF">O3P69_004112</name>
</gene>
<name>A0AAW0UH13_SCYPA</name>
<feature type="compositionally biased region" description="Basic and acidic residues" evidence="3">
    <location>
        <begin position="49"/>
        <end position="62"/>
    </location>
</feature>
<dbReference type="Proteomes" id="UP001487740">
    <property type="component" value="Unassembled WGS sequence"/>
</dbReference>
<dbReference type="SMART" id="SM00235">
    <property type="entry name" value="ZnMc"/>
    <property type="match status" value="1"/>
</dbReference>
<dbReference type="GO" id="GO:0006508">
    <property type="term" value="P:proteolysis"/>
    <property type="evidence" value="ECO:0007669"/>
    <property type="project" value="UniProtKB-KW"/>
</dbReference>
<feature type="region of interest" description="Disordered" evidence="3">
    <location>
        <begin position="43"/>
        <end position="72"/>
    </location>
</feature>
<dbReference type="EC" id="3.4.24.-" evidence="2"/>
<dbReference type="Pfam" id="PF01400">
    <property type="entry name" value="Astacin"/>
    <property type="match status" value="1"/>
</dbReference>
<dbReference type="PROSITE" id="PS51864">
    <property type="entry name" value="ASTACIN"/>
    <property type="match status" value="1"/>
</dbReference>
<evidence type="ECO:0000256" key="3">
    <source>
        <dbReference type="SAM" id="MobiDB-lite"/>
    </source>
</evidence>
<proteinExistence type="predicted"/>